<reference evidence="3 4" key="1">
    <citation type="submission" date="2018-05" db="EMBL/GenBank/DDBJ databases">
        <title>Animal gut microbial communities from fecal samples from Wisconsin, USA.</title>
        <authorList>
            <person name="Neumann A."/>
        </authorList>
    </citation>
    <scope>NUCLEOTIDE SEQUENCE [LARGE SCALE GENOMIC DNA]</scope>
    <source>
        <strain evidence="3 4">UWS4</strain>
    </source>
</reference>
<feature type="compositionally biased region" description="Basic and acidic residues" evidence="1">
    <location>
        <begin position="132"/>
        <end position="141"/>
    </location>
</feature>
<sequence>MKKVVLGLIFACFVGCASVQPDDPTAINDALVGFTVNSQAEHWPEALRFVTPDEADEITDEAGLMKEEYRLAASRLRISALKRMPWKVDSRGRLIGIKPVLDDFNKKYVVSDAEKHVGSNLEQMRQDRINRTLEKGKRIMAGEDEEAQKEPEVEVYTNKLTEDEKRKYGSTGELRRPDEEFDGESSSTSSEESSDPYSTSDSESSYESSSPDEGSQVFEPENSGVEEDGYYGPDDGSNGATSDF</sequence>
<keyword evidence="4" id="KW-1185">Reference proteome</keyword>
<dbReference type="RefSeq" id="WP_173314950.1">
    <property type="nucleotide sequence ID" value="NZ_JAXEIU010000031.1"/>
</dbReference>
<organism evidence="3 4">
    <name type="scientific">Hallerella porci</name>
    <dbReference type="NCBI Taxonomy" id="1945871"/>
    <lineage>
        <taxon>Bacteria</taxon>
        <taxon>Pseudomonadati</taxon>
        <taxon>Fibrobacterota</taxon>
        <taxon>Fibrobacteria</taxon>
        <taxon>Fibrobacterales</taxon>
        <taxon>Fibrobacteraceae</taxon>
        <taxon>Hallerella</taxon>
    </lineage>
</organism>
<evidence type="ECO:0000313" key="4">
    <source>
        <dbReference type="Proteomes" id="UP000245523"/>
    </source>
</evidence>
<comment type="caution">
    <text evidence="3">The sequence shown here is derived from an EMBL/GenBank/DDBJ whole genome shotgun (WGS) entry which is preliminary data.</text>
</comment>
<accession>A0ABX5LRA5</accession>
<evidence type="ECO:0000256" key="2">
    <source>
        <dbReference type="SAM" id="SignalP"/>
    </source>
</evidence>
<keyword evidence="2" id="KW-0732">Signal</keyword>
<dbReference type="EMBL" id="QGHD01000002">
    <property type="protein sequence ID" value="PWL03890.1"/>
    <property type="molecule type" value="Genomic_DNA"/>
</dbReference>
<evidence type="ECO:0000256" key="1">
    <source>
        <dbReference type="SAM" id="MobiDB-lite"/>
    </source>
</evidence>
<gene>
    <name evidence="3" type="ORF">B0H50_10262</name>
</gene>
<feature type="compositionally biased region" description="Basic and acidic residues" evidence="1">
    <location>
        <begin position="160"/>
        <end position="178"/>
    </location>
</feature>
<feature type="signal peptide" evidence="2">
    <location>
        <begin position="1"/>
        <end position="17"/>
    </location>
</feature>
<protein>
    <recommendedName>
        <fullName evidence="5">Lipoprotein</fullName>
    </recommendedName>
</protein>
<dbReference type="Proteomes" id="UP000245523">
    <property type="component" value="Unassembled WGS sequence"/>
</dbReference>
<name>A0ABX5LRA5_9BACT</name>
<feature type="compositionally biased region" description="Low complexity" evidence="1">
    <location>
        <begin position="184"/>
        <end position="215"/>
    </location>
</feature>
<feature type="chain" id="PRO_5045422833" description="Lipoprotein" evidence="2">
    <location>
        <begin position="18"/>
        <end position="244"/>
    </location>
</feature>
<evidence type="ECO:0000313" key="3">
    <source>
        <dbReference type="EMBL" id="PWL03890.1"/>
    </source>
</evidence>
<evidence type="ECO:0008006" key="5">
    <source>
        <dbReference type="Google" id="ProtNLM"/>
    </source>
</evidence>
<proteinExistence type="predicted"/>
<feature type="region of interest" description="Disordered" evidence="1">
    <location>
        <begin position="132"/>
        <end position="244"/>
    </location>
</feature>